<comment type="similarity">
    <text evidence="1">Belongs to the virb1 family.</text>
</comment>
<sequence length="367" mass="38125">MKPLFEWMTQPQPVRNQPVRKTIEPAGGTDGIENRIESAFAAASETTGTSFDYLVKTAQRESAMNPTAKAKTSSATGLFQFIESTWLETMKQSGAELGLGELADKISVDSKGRYSVADPKDRAEILALRNDPEVASMMAGALTRRNAGYLADAVGRDPSAGELYVAHFLGARGAASLIKQAEANPDASAADLFPRQAAANKSIFYDKGRARSVSEVYAQLVSTHGGSDPIQTGSTVATAYADDGTASAAVQDPFSRVVAGFQATSSQDAFSALFHGGDGAPVRPTAAAAFWRGYTMAPALFDVALAEDARALAGERRQAEERAAGIAAATDAAAAAAGPSVVPVKASGASAAARDGVPLDLAKYLKL</sequence>
<evidence type="ECO:0000313" key="4">
    <source>
        <dbReference type="Proteomes" id="UP000294547"/>
    </source>
</evidence>
<organism evidence="3 4">
    <name type="scientific">Oharaeibacter diazotrophicus</name>
    <dbReference type="NCBI Taxonomy" id="1920512"/>
    <lineage>
        <taxon>Bacteria</taxon>
        <taxon>Pseudomonadati</taxon>
        <taxon>Pseudomonadota</taxon>
        <taxon>Alphaproteobacteria</taxon>
        <taxon>Hyphomicrobiales</taxon>
        <taxon>Pleomorphomonadaceae</taxon>
        <taxon>Oharaeibacter</taxon>
    </lineage>
</organism>
<comment type="caution">
    <text evidence="3">The sequence shown here is derived from an EMBL/GenBank/DDBJ whole genome shotgun (WGS) entry which is preliminary data.</text>
</comment>
<feature type="domain" description="Transglycosylase SLT" evidence="2">
    <location>
        <begin position="40"/>
        <end position="94"/>
    </location>
</feature>
<proteinExistence type="inferred from homology"/>
<protein>
    <submittedName>
        <fullName evidence="3">Transglycosylase-like protein with SLT domain</fullName>
    </submittedName>
</protein>
<gene>
    <name evidence="3" type="ORF">EDD54_3864</name>
</gene>
<dbReference type="AlphaFoldDB" id="A0A4R6R9Q6"/>
<evidence type="ECO:0000259" key="2">
    <source>
        <dbReference type="Pfam" id="PF01464"/>
    </source>
</evidence>
<dbReference type="RefSeq" id="WP_126539055.1">
    <property type="nucleotide sequence ID" value="NZ_BSPM01000007.1"/>
</dbReference>
<dbReference type="InterPro" id="IPR008258">
    <property type="entry name" value="Transglycosylase_SLT_dom_1"/>
</dbReference>
<evidence type="ECO:0000256" key="1">
    <source>
        <dbReference type="ARBA" id="ARBA00009387"/>
    </source>
</evidence>
<name>A0A4R6R9Q6_9HYPH</name>
<accession>A0A4R6R9Q6</accession>
<dbReference type="EMBL" id="SNXY01000010">
    <property type="protein sequence ID" value="TDP82595.1"/>
    <property type="molecule type" value="Genomic_DNA"/>
</dbReference>
<dbReference type="SUPFAM" id="SSF53955">
    <property type="entry name" value="Lysozyme-like"/>
    <property type="match status" value="1"/>
</dbReference>
<dbReference type="Gene3D" id="1.10.530.10">
    <property type="match status" value="1"/>
</dbReference>
<dbReference type="Pfam" id="PF01464">
    <property type="entry name" value="SLT"/>
    <property type="match status" value="1"/>
</dbReference>
<keyword evidence="4" id="KW-1185">Reference proteome</keyword>
<dbReference type="OrthoDB" id="8477976at2"/>
<dbReference type="Proteomes" id="UP000294547">
    <property type="component" value="Unassembled WGS sequence"/>
</dbReference>
<reference evidence="3 4" key="1">
    <citation type="submission" date="2019-03" db="EMBL/GenBank/DDBJ databases">
        <title>Genomic Encyclopedia of Type Strains, Phase IV (KMG-IV): sequencing the most valuable type-strain genomes for metagenomic binning, comparative biology and taxonomic classification.</title>
        <authorList>
            <person name="Goeker M."/>
        </authorList>
    </citation>
    <scope>NUCLEOTIDE SEQUENCE [LARGE SCALE GENOMIC DNA]</scope>
    <source>
        <strain evidence="3 4">DSM 102969</strain>
    </source>
</reference>
<evidence type="ECO:0000313" key="3">
    <source>
        <dbReference type="EMBL" id="TDP82595.1"/>
    </source>
</evidence>
<dbReference type="InterPro" id="IPR023346">
    <property type="entry name" value="Lysozyme-like_dom_sf"/>
</dbReference>